<protein>
    <submittedName>
        <fullName evidence="1">Uncharacterized protein</fullName>
    </submittedName>
</protein>
<dbReference type="Proteomes" id="UP001489004">
    <property type="component" value="Unassembled WGS sequence"/>
</dbReference>
<evidence type="ECO:0000313" key="2">
    <source>
        <dbReference type="Proteomes" id="UP001489004"/>
    </source>
</evidence>
<reference evidence="1 2" key="1">
    <citation type="journal article" date="2024" name="Nat. Commun.">
        <title>Phylogenomics reveals the evolutionary origins of lichenization in chlorophyte algae.</title>
        <authorList>
            <person name="Puginier C."/>
            <person name="Libourel C."/>
            <person name="Otte J."/>
            <person name="Skaloud P."/>
            <person name="Haon M."/>
            <person name="Grisel S."/>
            <person name="Petersen M."/>
            <person name="Berrin J.G."/>
            <person name="Delaux P.M."/>
            <person name="Dal Grande F."/>
            <person name="Keller J."/>
        </authorList>
    </citation>
    <scope>NUCLEOTIDE SEQUENCE [LARGE SCALE GENOMIC DNA]</scope>
    <source>
        <strain evidence="1 2">SAG 2043</strain>
    </source>
</reference>
<name>A0AAW1QGD7_9CHLO</name>
<keyword evidence="2" id="KW-1185">Reference proteome</keyword>
<dbReference type="AlphaFoldDB" id="A0AAW1QGD7"/>
<comment type="caution">
    <text evidence="1">The sequence shown here is derived from an EMBL/GenBank/DDBJ whole genome shotgun (WGS) entry which is preliminary data.</text>
</comment>
<proteinExistence type="predicted"/>
<dbReference type="EMBL" id="JALJOR010000003">
    <property type="protein sequence ID" value="KAK9820382.1"/>
    <property type="molecule type" value="Genomic_DNA"/>
</dbReference>
<sequence length="155" mass="17498">MFWTVVCGSCSRGSVFSSPGRVRSEEGVYFKVTRDGHLLYLGTFCCPRPDHFSFVEGPDGDHIMPCHVYFHPPSDTEGDSSCSDDEDHEPAVRIGGQPVWQADDETPDCLAYQQRMLFVGQLRATDFSDELQDCYLFLFFCPDCEVQCIIDQPCC</sequence>
<gene>
    <name evidence="1" type="ORF">WJX72_009669</name>
</gene>
<evidence type="ECO:0000313" key="1">
    <source>
        <dbReference type="EMBL" id="KAK9820382.1"/>
    </source>
</evidence>
<accession>A0AAW1QGD7</accession>
<organism evidence="1 2">
    <name type="scientific">[Myrmecia] bisecta</name>
    <dbReference type="NCBI Taxonomy" id="41462"/>
    <lineage>
        <taxon>Eukaryota</taxon>
        <taxon>Viridiplantae</taxon>
        <taxon>Chlorophyta</taxon>
        <taxon>core chlorophytes</taxon>
        <taxon>Trebouxiophyceae</taxon>
        <taxon>Trebouxiales</taxon>
        <taxon>Trebouxiaceae</taxon>
        <taxon>Myrmecia</taxon>
    </lineage>
</organism>